<proteinExistence type="predicted"/>
<protein>
    <recommendedName>
        <fullName evidence="15">Mis18-binding protein 1</fullName>
    </recommendedName>
    <alternativeName>
        <fullName evidence="16">Kinetochore-associated protein KNL-2 homolog</fullName>
    </alternativeName>
</protein>
<dbReference type="CDD" id="cd00167">
    <property type="entry name" value="SANT"/>
    <property type="match status" value="1"/>
</dbReference>
<evidence type="ECO:0000256" key="8">
    <source>
        <dbReference type="ARBA" id="ARBA00022776"/>
    </source>
</evidence>
<evidence type="ECO:0000256" key="3">
    <source>
        <dbReference type="ARBA" id="ARBA00004584"/>
    </source>
</evidence>
<organism evidence="19 20">
    <name type="scientific">Mus caroli</name>
    <name type="common">Ryukyu mouse</name>
    <name type="synonym">Ricefield mouse</name>
    <dbReference type="NCBI Taxonomy" id="10089"/>
    <lineage>
        <taxon>Eukaryota</taxon>
        <taxon>Metazoa</taxon>
        <taxon>Chordata</taxon>
        <taxon>Craniata</taxon>
        <taxon>Vertebrata</taxon>
        <taxon>Euteleostomi</taxon>
        <taxon>Mammalia</taxon>
        <taxon>Eutheria</taxon>
        <taxon>Euarchontoglires</taxon>
        <taxon>Glires</taxon>
        <taxon>Rodentia</taxon>
        <taxon>Myomorpha</taxon>
        <taxon>Muroidea</taxon>
        <taxon>Muridae</taxon>
        <taxon>Murinae</taxon>
        <taxon>Mus</taxon>
        <taxon>Mus</taxon>
    </lineage>
</organism>
<dbReference type="InterPro" id="IPR009057">
    <property type="entry name" value="Homeodomain-like_sf"/>
</dbReference>
<keyword evidence="9" id="KW-0832">Ubl conjugation</keyword>
<dbReference type="RefSeq" id="XP_021034835.1">
    <property type="nucleotide sequence ID" value="XM_021179176.2"/>
</dbReference>
<keyword evidence="5" id="KW-1017">Isopeptide bond</keyword>
<evidence type="ECO:0000313" key="20">
    <source>
        <dbReference type="RefSeq" id="XP_021034835.1"/>
    </source>
</evidence>
<keyword evidence="10" id="KW-0238">DNA-binding</keyword>
<dbReference type="PANTHER" id="PTHR16124:SF3">
    <property type="entry name" value="MIS18-BINDING PROTEIN 1"/>
    <property type="match status" value="1"/>
</dbReference>
<feature type="region of interest" description="Disordered" evidence="17">
    <location>
        <begin position="438"/>
        <end position="460"/>
    </location>
</feature>
<dbReference type="GO" id="GO:0051301">
    <property type="term" value="P:cell division"/>
    <property type="evidence" value="ECO:0007669"/>
    <property type="project" value="UniProtKB-KW"/>
</dbReference>
<sequence length="988" mass="112862">MIVTPLKHSGIHLSSGTLQRRNMPLDAVFIDSIPSGTLTPLKDLVKYQKSSLKVNGHIKNQLLEIRTSNDKDIFQSTMLSEVTLPSSSLDISVIKPNMDRLRNEMIYESPGKIFQRMKAKVQRDKQEQLTRNSSMLASPQGEHSKAFPPNTDKKAQLQHTYICEKKEKLFQSNDPSLGDPPILNQEQKNVSASCISRKALTRAQFGGQVLHSKESPVKITVSKKNTFILGGIDCTYEKFENTDVNAISSLCVPIKSHSQSITSDNDVTTERTAKEDITETNEEMMSRRTVLQNPIKNTSKMKRSSPRPNLTLSGRSQRKCTKLETVVKEVKKYQAVQLQDWMIKVINNNTAICVEGKLVNMPDVYWHSNVIIERIKHNELRTLSGNIYILKGLVDAVSMKEAGYPCYLTRKFMFGFPHNWKEHIDKFLEQLRAEKKNKTRQETARFQNKQKSTKKDAEDKETYVLQKASITYDLNDNSLERTEVPTDPLNSLEQPTSGKERRHPLLHQKRAYVLMTPLRNKKLIEQRCMKYNLSIEGISDFFKAKCQEESDSDIRGTPSSTSKSQETFEHRVGYEGNTKEDCSECDIITARHIQIPCPKSKQMLTSDFMKKNKLPSKLQETENQISVSQYCRSSSHLSSEENEVEIKSKTRARNTKERLNQERENTNHITKDILLISETEGESDCYVTPKRPPSSAKESHYKSAVSKDFLIEGKASERTGRQLLDHLPGLTEDGEWSEQELQKLHCAFTSLPKHKPGFWSDVAMAVGSRTADECQKKYTEEPQDRGSRKHVSKKKQANKVQNGEKDSADNNTIKITARVGTLKRKRQMRDCLEHLAKDNHDDFFTATPLQKQRIQLPTFQYSQDDDFLLDMDRDPASPSSVITSPLRSTTPQCQHFSPSMLASIERNNCDRYVYQMQKNAKKYGKSNGGLVWGNIRKKTVKTDLSSPPPTRKALFNKDLGKNTDISKYFIDDTESDEEEKDYYFSNSD</sequence>
<dbReference type="SMART" id="SM00717">
    <property type="entry name" value="SANT"/>
    <property type="match status" value="1"/>
</dbReference>
<feature type="region of interest" description="Disordered" evidence="17">
    <location>
        <begin position="476"/>
        <end position="500"/>
    </location>
</feature>
<dbReference type="InterPro" id="IPR015216">
    <property type="entry name" value="SANTA"/>
</dbReference>
<evidence type="ECO:0000256" key="14">
    <source>
        <dbReference type="ARBA" id="ARBA00063953"/>
    </source>
</evidence>
<keyword evidence="6" id="KW-0597">Phosphoprotein</keyword>
<comment type="function">
    <text evidence="1">Required for recruitment of CENPA to centromeres and normal chromosome segregation during mitosis.</text>
</comment>
<feature type="compositionally biased region" description="Basic residues" evidence="17">
    <location>
        <begin position="787"/>
        <end position="797"/>
    </location>
</feature>
<evidence type="ECO:0000256" key="12">
    <source>
        <dbReference type="ARBA" id="ARBA00023306"/>
    </source>
</evidence>
<keyword evidence="11" id="KW-0539">Nucleus</keyword>
<evidence type="ECO:0000256" key="4">
    <source>
        <dbReference type="ARBA" id="ARBA00022454"/>
    </source>
</evidence>
<keyword evidence="4" id="KW-0158">Chromosome</keyword>
<keyword evidence="13" id="KW-0137">Centromere</keyword>
<feature type="region of interest" description="Disordered" evidence="17">
    <location>
        <begin position="124"/>
        <end position="151"/>
    </location>
</feature>
<keyword evidence="12" id="KW-0131">Cell cycle</keyword>
<evidence type="ECO:0000256" key="11">
    <source>
        <dbReference type="ARBA" id="ARBA00023242"/>
    </source>
</evidence>
<feature type="region of interest" description="Disordered" evidence="17">
    <location>
        <begin position="549"/>
        <end position="570"/>
    </location>
</feature>
<evidence type="ECO:0000256" key="2">
    <source>
        <dbReference type="ARBA" id="ARBA00004123"/>
    </source>
</evidence>
<dbReference type="InterPro" id="IPR001005">
    <property type="entry name" value="SANT/Myb"/>
</dbReference>
<dbReference type="GO" id="GO:0000775">
    <property type="term" value="C:chromosome, centromeric region"/>
    <property type="evidence" value="ECO:0007669"/>
    <property type="project" value="UniProtKB-SubCell"/>
</dbReference>
<feature type="compositionally biased region" description="Polar residues" evidence="17">
    <location>
        <begin position="488"/>
        <end position="497"/>
    </location>
</feature>
<feature type="domain" description="Myb-like" evidence="18">
    <location>
        <begin position="734"/>
        <end position="778"/>
    </location>
</feature>
<feature type="region of interest" description="Disordered" evidence="17">
    <location>
        <begin position="777"/>
        <end position="812"/>
    </location>
</feature>
<evidence type="ECO:0000256" key="17">
    <source>
        <dbReference type="SAM" id="MobiDB-lite"/>
    </source>
</evidence>
<accession>A0A6P5QTV3</accession>
<comment type="subcellular location">
    <subcellularLocation>
        <location evidence="3">Chromosome</location>
        <location evidence="3">Centromere</location>
    </subcellularLocation>
    <subcellularLocation>
        <location evidence="2">Nucleus</location>
    </subcellularLocation>
</comment>
<evidence type="ECO:0000313" key="19">
    <source>
        <dbReference type="Proteomes" id="UP000515126"/>
    </source>
</evidence>
<name>A0A6P5QTV3_MUSCR</name>
<evidence type="ECO:0000256" key="13">
    <source>
        <dbReference type="ARBA" id="ARBA00023328"/>
    </source>
</evidence>
<evidence type="ECO:0000256" key="16">
    <source>
        <dbReference type="ARBA" id="ARBA00079617"/>
    </source>
</evidence>
<keyword evidence="8" id="KW-0498">Mitosis</keyword>
<dbReference type="GO" id="GO:0003677">
    <property type="term" value="F:DNA binding"/>
    <property type="evidence" value="ECO:0007669"/>
    <property type="project" value="UniProtKB-KW"/>
</dbReference>
<dbReference type="KEGG" id="mcal:110306988"/>
<dbReference type="CTD" id="55320"/>
<feature type="compositionally biased region" description="Basic and acidic residues" evidence="17">
    <location>
        <begin position="777"/>
        <end position="786"/>
    </location>
</feature>
<dbReference type="PANTHER" id="PTHR16124">
    <property type="entry name" value="MIS18-BINDING PROTEIN 1"/>
    <property type="match status" value="1"/>
</dbReference>
<dbReference type="Pfam" id="PF00249">
    <property type="entry name" value="Myb_DNA-binding"/>
    <property type="match status" value="1"/>
</dbReference>
<feature type="region of interest" description="Disordered" evidence="17">
    <location>
        <begin position="638"/>
        <end position="660"/>
    </location>
</feature>
<dbReference type="AlphaFoldDB" id="A0A6P5QTV3"/>
<evidence type="ECO:0000259" key="18">
    <source>
        <dbReference type="PROSITE" id="PS50090"/>
    </source>
</evidence>
<evidence type="ECO:0000256" key="5">
    <source>
        <dbReference type="ARBA" id="ARBA00022499"/>
    </source>
</evidence>
<keyword evidence="7" id="KW-0132">Cell division</keyword>
<evidence type="ECO:0000256" key="15">
    <source>
        <dbReference type="ARBA" id="ARBA00069467"/>
    </source>
</evidence>
<dbReference type="GO" id="GO:0098654">
    <property type="term" value="C:CENP-A recruiting complex"/>
    <property type="evidence" value="ECO:0007669"/>
    <property type="project" value="Ensembl"/>
</dbReference>
<dbReference type="InterPro" id="IPR039110">
    <property type="entry name" value="KNL2-like"/>
</dbReference>
<gene>
    <name evidence="20" type="primary">Mis18bp1</name>
</gene>
<evidence type="ECO:0000256" key="1">
    <source>
        <dbReference type="ARBA" id="ARBA00003694"/>
    </source>
</evidence>
<dbReference type="FunFam" id="1.10.10.60:FF:000273">
    <property type="entry name" value="MIS18 binding protein 1"/>
    <property type="match status" value="1"/>
</dbReference>
<dbReference type="Gene3D" id="1.10.10.60">
    <property type="entry name" value="Homeodomain-like"/>
    <property type="match status" value="1"/>
</dbReference>
<dbReference type="Pfam" id="PF09133">
    <property type="entry name" value="SANTA"/>
    <property type="match status" value="1"/>
</dbReference>
<keyword evidence="19" id="KW-1185">Reference proteome</keyword>
<evidence type="ECO:0000256" key="6">
    <source>
        <dbReference type="ARBA" id="ARBA00022553"/>
    </source>
</evidence>
<evidence type="ECO:0000256" key="9">
    <source>
        <dbReference type="ARBA" id="ARBA00022843"/>
    </source>
</evidence>
<dbReference type="PROSITE" id="PS50090">
    <property type="entry name" value="MYB_LIKE"/>
    <property type="match status" value="1"/>
</dbReference>
<dbReference type="GeneID" id="110306988"/>
<evidence type="ECO:0000256" key="7">
    <source>
        <dbReference type="ARBA" id="ARBA00022618"/>
    </source>
</evidence>
<reference evidence="20" key="1">
    <citation type="submission" date="2025-08" db="UniProtKB">
        <authorList>
            <consortium name="RefSeq"/>
        </authorList>
    </citation>
    <scope>IDENTIFICATION</scope>
</reference>
<dbReference type="Proteomes" id="UP000515126">
    <property type="component" value="Chromosome 12"/>
</dbReference>
<comment type="subunit">
    <text evidence="14">Interacts with SP1. Interacts with MIS18A. Identified in a complex containing MIS18A, OIP5/MIS18B, MIS18BP1, RBBP7 and RBBP4. Interacts with KAT7/HBO1. Interacts (via N-terminus) with FLNA (via N-terminus).</text>
</comment>
<evidence type="ECO:0000256" key="10">
    <source>
        <dbReference type="ARBA" id="ARBA00023125"/>
    </source>
</evidence>
<feature type="compositionally biased region" description="Basic and acidic residues" evidence="17">
    <location>
        <begin position="644"/>
        <end position="660"/>
    </location>
</feature>
<dbReference type="SUPFAM" id="SSF46689">
    <property type="entry name" value="Homeodomain-like"/>
    <property type="match status" value="1"/>
</dbReference>